<evidence type="ECO:0000313" key="10">
    <source>
        <dbReference type="EMBL" id="ACJ75284.1"/>
    </source>
</evidence>
<evidence type="ECO:0000256" key="6">
    <source>
        <dbReference type="ARBA" id="ARBA00023136"/>
    </source>
</evidence>
<dbReference type="InterPro" id="IPR003439">
    <property type="entry name" value="ABC_transporter-like_ATP-bd"/>
</dbReference>
<feature type="transmembrane region" description="Helical" evidence="7">
    <location>
        <begin position="161"/>
        <end position="178"/>
    </location>
</feature>
<protein>
    <submittedName>
        <fullName evidence="10">ABC transporter, ATP-binding protein</fullName>
    </submittedName>
</protein>
<feature type="transmembrane region" description="Helical" evidence="7">
    <location>
        <begin position="60"/>
        <end position="83"/>
    </location>
</feature>
<keyword evidence="4 10" id="KW-0067">ATP-binding</keyword>
<dbReference type="Proteomes" id="UP000002453">
    <property type="component" value="Chromosome"/>
</dbReference>
<dbReference type="InterPro" id="IPR027417">
    <property type="entry name" value="P-loop_NTPase"/>
</dbReference>
<dbReference type="PROSITE" id="PS50893">
    <property type="entry name" value="ABC_TRANSPORTER_2"/>
    <property type="match status" value="1"/>
</dbReference>
<dbReference type="GO" id="GO:0016887">
    <property type="term" value="F:ATP hydrolysis activity"/>
    <property type="evidence" value="ECO:0007669"/>
    <property type="project" value="InterPro"/>
</dbReference>
<dbReference type="EMBL" id="CP001185">
    <property type="protein sequence ID" value="ACJ75284.1"/>
    <property type="molecule type" value="Genomic_DNA"/>
</dbReference>
<dbReference type="GO" id="GO:0005886">
    <property type="term" value="C:plasma membrane"/>
    <property type="evidence" value="ECO:0007669"/>
    <property type="project" value="UniProtKB-SubCell"/>
</dbReference>
<keyword evidence="5 7" id="KW-1133">Transmembrane helix</keyword>
<keyword evidence="3" id="KW-0547">Nucleotide-binding</keyword>
<dbReference type="eggNOG" id="COG1132">
    <property type="taxonomic scope" value="Bacteria"/>
</dbReference>
<dbReference type="SUPFAM" id="SSF52540">
    <property type="entry name" value="P-loop containing nucleoside triphosphate hydrolases"/>
    <property type="match status" value="1"/>
</dbReference>
<reference evidence="10 11" key="1">
    <citation type="journal article" date="2009" name="J. Bacteriol.">
        <title>The genome of Thermosipho africanus TCF52B: lateral genetic connections to the Firmicutes and Archaea.</title>
        <authorList>
            <person name="Nesboe C.L."/>
            <person name="Bapteste E."/>
            <person name="Curtis B."/>
            <person name="Dahle H."/>
            <person name="Lopez P."/>
            <person name="Macleod D."/>
            <person name="Dlutek M."/>
            <person name="Bowman S."/>
            <person name="Zhaxybayeva O."/>
            <person name="Birkeland N.-K."/>
            <person name="Doolittle W.F."/>
        </authorList>
    </citation>
    <scope>NUCLEOTIDE SEQUENCE [LARGE SCALE GENOMIC DNA]</scope>
    <source>
        <strain evidence="10 11">TCF52B</strain>
    </source>
</reference>
<dbReference type="InterPro" id="IPR036640">
    <property type="entry name" value="ABC1_TM_sf"/>
</dbReference>
<evidence type="ECO:0000256" key="5">
    <source>
        <dbReference type="ARBA" id="ARBA00022989"/>
    </source>
</evidence>
<dbReference type="GO" id="GO:0005524">
    <property type="term" value="F:ATP binding"/>
    <property type="evidence" value="ECO:0007669"/>
    <property type="project" value="UniProtKB-KW"/>
</dbReference>
<dbReference type="PROSITE" id="PS50929">
    <property type="entry name" value="ABC_TM1F"/>
    <property type="match status" value="1"/>
</dbReference>
<dbReference type="Gene3D" id="3.40.50.300">
    <property type="entry name" value="P-loop containing nucleotide triphosphate hydrolases"/>
    <property type="match status" value="1"/>
</dbReference>
<gene>
    <name evidence="10" type="ordered locus">THA_822</name>
</gene>
<dbReference type="PANTHER" id="PTHR43394">
    <property type="entry name" value="ATP-DEPENDENT PERMEASE MDL1, MITOCHONDRIAL"/>
    <property type="match status" value="1"/>
</dbReference>
<keyword evidence="6 7" id="KW-0472">Membrane</keyword>
<evidence type="ECO:0000256" key="1">
    <source>
        <dbReference type="ARBA" id="ARBA00004651"/>
    </source>
</evidence>
<dbReference type="GO" id="GO:0015421">
    <property type="term" value="F:ABC-type oligopeptide transporter activity"/>
    <property type="evidence" value="ECO:0007669"/>
    <property type="project" value="TreeGrafter"/>
</dbReference>
<dbReference type="KEGG" id="taf:THA_822"/>
<dbReference type="HOGENOM" id="CLU_000604_84_3_0"/>
<feature type="transmembrane region" description="Helical" evidence="7">
    <location>
        <begin position="20"/>
        <end position="40"/>
    </location>
</feature>
<feature type="transmembrane region" description="Helical" evidence="7">
    <location>
        <begin position="131"/>
        <end position="155"/>
    </location>
</feature>
<dbReference type="SMART" id="SM00382">
    <property type="entry name" value="AAA"/>
    <property type="match status" value="1"/>
</dbReference>
<dbReference type="InterPro" id="IPR011527">
    <property type="entry name" value="ABC1_TM_dom"/>
</dbReference>
<dbReference type="CDD" id="cd03228">
    <property type="entry name" value="ABCC_MRP_Like"/>
    <property type="match status" value="1"/>
</dbReference>
<evidence type="ECO:0000256" key="3">
    <source>
        <dbReference type="ARBA" id="ARBA00022741"/>
    </source>
</evidence>
<evidence type="ECO:0000256" key="2">
    <source>
        <dbReference type="ARBA" id="ARBA00022692"/>
    </source>
</evidence>
<evidence type="ECO:0000256" key="4">
    <source>
        <dbReference type="ARBA" id="ARBA00022840"/>
    </source>
</evidence>
<comment type="subcellular location">
    <subcellularLocation>
        <location evidence="1">Cell membrane</location>
        <topology evidence="1">Multi-pass membrane protein</topology>
    </subcellularLocation>
</comment>
<dbReference type="Gene3D" id="1.20.1560.10">
    <property type="entry name" value="ABC transporter type 1, transmembrane domain"/>
    <property type="match status" value="1"/>
</dbReference>
<dbReference type="PANTHER" id="PTHR43394:SF1">
    <property type="entry name" value="ATP-BINDING CASSETTE SUB-FAMILY B MEMBER 10, MITOCHONDRIAL"/>
    <property type="match status" value="1"/>
</dbReference>
<dbReference type="AlphaFoldDB" id="B7IGS0"/>
<dbReference type="InterPro" id="IPR003593">
    <property type="entry name" value="AAA+_ATPase"/>
</dbReference>
<name>B7IGS0_THEAB</name>
<dbReference type="PROSITE" id="PS00211">
    <property type="entry name" value="ABC_TRANSPORTER_1"/>
    <property type="match status" value="1"/>
</dbReference>
<evidence type="ECO:0000313" key="11">
    <source>
        <dbReference type="Proteomes" id="UP000002453"/>
    </source>
</evidence>
<dbReference type="STRING" id="484019.THA_822"/>
<feature type="transmembrane region" description="Helical" evidence="7">
    <location>
        <begin position="242"/>
        <end position="265"/>
    </location>
</feature>
<accession>B7IGS0</accession>
<sequence length="536" mass="62471">MKSRVEKRILSLFKDHILYLIFAFLLLIMATGLTIPIPLLSKKLINSIFNLKSAVFSFKIYVFLFLFLSLLKEFLIYISYYLFETRMRIFSASLRKLLFEVIQNNYNQFSFYESGRILTYISSDTERLQTFFYPTFVFFLKDLLTFGFALILGFFLNTITILISILPLFAFLVLIRYINPIVRELTYKTIETQTEFVSRLKEYIEGMEMFRVYLKEKFSIAKFKEFNMRYVKSDVKRIKSIVLFNIPLAILFNSGYIIAILMGAYYIKNGVMQAGDLVAILMVVNYLYDSSKNFWDFNIHRQEVKVVFRRLSEVLDDTQRENQESRFKQPLKNKIDSIKVRVPSFSYEGVGELLKNVKLEAKKGEIIGLFGKSGGGKSTIIKVILGFLGGNENYVKINNIPLRELELDSYYRRICYVPQHPVVFKGTVKENIFLGDNGKLDKMLLEFLDDLSLEREVEEGGRNLSGGELQRIAIVRAFVQKNKDLYLLDEPTTHLDIKKTEKLRELISLKSKNSIILIVSHSKIFLEKTCNKIVEI</sequence>
<proteinExistence type="predicted"/>
<dbReference type="CDD" id="cd07346">
    <property type="entry name" value="ABC_6TM_exporters"/>
    <property type="match status" value="1"/>
</dbReference>
<organism evidence="10 11">
    <name type="scientific">Thermosipho africanus (strain TCF52B)</name>
    <dbReference type="NCBI Taxonomy" id="484019"/>
    <lineage>
        <taxon>Bacteria</taxon>
        <taxon>Thermotogati</taxon>
        <taxon>Thermotogota</taxon>
        <taxon>Thermotogae</taxon>
        <taxon>Thermotogales</taxon>
        <taxon>Fervidobacteriaceae</taxon>
        <taxon>Thermosipho</taxon>
    </lineage>
</organism>
<feature type="domain" description="ABC transporter" evidence="8">
    <location>
        <begin position="338"/>
        <end position="536"/>
    </location>
</feature>
<dbReference type="InterPro" id="IPR017871">
    <property type="entry name" value="ABC_transporter-like_CS"/>
</dbReference>
<dbReference type="InterPro" id="IPR039421">
    <property type="entry name" value="Type_1_exporter"/>
</dbReference>
<dbReference type="RefSeq" id="WP_012579816.1">
    <property type="nucleotide sequence ID" value="NC_011653.1"/>
</dbReference>
<keyword evidence="2 7" id="KW-0812">Transmembrane</keyword>
<dbReference type="OrthoDB" id="49294at2"/>
<dbReference type="Pfam" id="PF00005">
    <property type="entry name" value="ABC_tran"/>
    <property type="match status" value="1"/>
</dbReference>
<dbReference type="Pfam" id="PF00664">
    <property type="entry name" value="ABC_membrane"/>
    <property type="match status" value="1"/>
</dbReference>
<dbReference type="SUPFAM" id="SSF90123">
    <property type="entry name" value="ABC transporter transmembrane region"/>
    <property type="match status" value="1"/>
</dbReference>
<evidence type="ECO:0000256" key="7">
    <source>
        <dbReference type="SAM" id="Phobius"/>
    </source>
</evidence>
<feature type="domain" description="ABC transmembrane type-1" evidence="9">
    <location>
        <begin position="21"/>
        <end position="303"/>
    </location>
</feature>
<evidence type="ECO:0000259" key="8">
    <source>
        <dbReference type="PROSITE" id="PS50893"/>
    </source>
</evidence>
<keyword evidence="11" id="KW-1185">Reference proteome</keyword>
<evidence type="ECO:0000259" key="9">
    <source>
        <dbReference type="PROSITE" id="PS50929"/>
    </source>
</evidence>